<accession>A0A2P5DHF4</accession>
<dbReference type="EMBL" id="JXTB01000037">
    <property type="protein sequence ID" value="PON72738.1"/>
    <property type="molecule type" value="Genomic_DNA"/>
</dbReference>
<name>A0A2P5DHF4_PARAD</name>
<proteinExistence type="predicted"/>
<organism evidence="1 2">
    <name type="scientific">Parasponia andersonii</name>
    <name type="common">Sponia andersonii</name>
    <dbReference type="NCBI Taxonomy" id="3476"/>
    <lineage>
        <taxon>Eukaryota</taxon>
        <taxon>Viridiplantae</taxon>
        <taxon>Streptophyta</taxon>
        <taxon>Embryophyta</taxon>
        <taxon>Tracheophyta</taxon>
        <taxon>Spermatophyta</taxon>
        <taxon>Magnoliopsida</taxon>
        <taxon>eudicotyledons</taxon>
        <taxon>Gunneridae</taxon>
        <taxon>Pentapetalae</taxon>
        <taxon>rosids</taxon>
        <taxon>fabids</taxon>
        <taxon>Rosales</taxon>
        <taxon>Cannabaceae</taxon>
        <taxon>Parasponia</taxon>
    </lineage>
</organism>
<dbReference type="STRING" id="3476.A0A2P5DHF4"/>
<dbReference type="AlphaFoldDB" id="A0A2P5DHF4"/>
<reference evidence="2" key="1">
    <citation type="submission" date="2016-06" db="EMBL/GenBank/DDBJ databases">
        <title>Parallel loss of symbiosis genes in relatives of nitrogen-fixing non-legume Parasponia.</title>
        <authorList>
            <person name="Van Velzen R."/>
            <person name="Holmer R."/>
            <person name="Bu F."/>
            <person name="Rutten L."/>
            <person name="Van Zeijl A."/>
            <person name="Liu W."/>
            <person name="Santuari L."/>
            <person name="Cao Q."/>
            <person name="Sharma T."/>
            <person name="Shen D."/>
            <person name="Roswanjaya Y."/>
            <person name="Wardhani T."/>
            <person name="Kalhor M.S."/>
            <person name="Jansen J."/>
            <person name="Van den Hoogen J."/>
            <person name="Gungor B."/>
            <person name="Hartog M."/>
            <person name="Hontelez J."/>
            <person name="Verver J."/>
            <person name="Yang W.-C."/>
            <person name="Schijlen E."/>
            <person name="Repin R."/>
            <person name="Schilthuizen M."/>
            <person name="Schranz E."/>
            <person name="Heidstra R."/>
            <person name="Miyata K."/>
            <person name="Fedorova E."/>
            <person name="Kohlen W."/>
            <person name="Bisseling T."/>
            <person name="Smit S."/>
            <person name="Geurts R."/>
        </authorList>
    </citation>
    <scope>NUCLEOTIDE SEQUENCE [LARGE SCALE GENOMIC DNA]</scope>
    <source>
        <strain evidence="2">cv. WU1-14</strain>
    </source>
</reference>
<comment type="caution">
    <text evidence="1">The sequence shown here is derived from an EMBL/GenBank/DDBJ whole genome shotgun (WGS) entry which is preliminary data.</text>
</comment>
<dbReference type="InterPro" id="IPR015943">
    <property type="entry name" value="WD40/YVTN_repeat-like_dom_sf"/>
</dbReference>
<sequence length="159" mass="17696">MRMKRDILGAKRLEGADEVLVFDCGKLEDVQDEYYDGLELRLIGEGDVGEGLAYDPRREGYILSASLAHNISLWDLSAPSRRPKTLSPVHVFGGSATFKREKKANLMTKVGLPQSTSTGVCCLRFWSKRGRRTGIFLLFVLVKNGKAGEEGERVCKEES</sequence>
<dbReference type="OrthoDB" id="10417474at2759"/>
<gene>
    <name evidence="1" type="ORF">PanWU01x14_062070</name>
</gene>
<evidence type="ECO:0000313" key="1">
    <source>
        <dbReference type="EMBL" id="PON72738.1"/>
    </source>
</evidence>
<keyword evidence="2" id="KW-1185">Reference proteome</keyword>
<dbReference type="Gene3D" id="2.130.10.10">
    <property type="entry name" value="YVTN repeat-like/Quinoprotein amine dehydrogenase"/>
    <property type="match status" value="1"/>
</dbReference>
<evidence type="ECO:0000313" key="2">
    <source>
        <dbReference type="Proteomes" id="UP000237105"/>
    </source>
</evidence>
<dbReference type="Proteomes" id="UP000237105">
    <property type="component" value="Unassembled WGS sequence"/>
</dbReference>
<protein>
    <submittedName>
        <fullName evidence="1">Uncharacterized protein</fullName>
    </submittedName>
</protein>